<keyword evidence="8" id="KW-1185">Reference proteome</keyword>
<dbReference type="Pfam" id="PF02518">
    <property type="entry name" value="HATPase_c"/>
    <property type="match status" value="1"/>
</dbReference>
<dbReference type="AlphaFoldDB" id="A0A939GEB2"/>
<dbReference type="FunFam" id="3.30.565.10:FF:000006">
    <property type="entry name" value="Sensor histidine kinase WalK"/>
    <property type="match status" value="1"/>
</dbReference>
<gene>
    <name evidence="7" type="ORF">J2I47_00340</name>
</gene>
<dbReference type="EC" id="2.7.13.3" evidence="2"/>
<dbReference type="InterPro" id="IPR013656">
    <property type="entry name" value="PAS_4"/>
</dbReference>
<keyword evidence="4" id="KW-0808">Transferase</keyword>
<dbReference type="Proteomes" id="UP000664034">
    <property type="component" value="Unassembled WGS sequence"/>
</dbReference>
<dbReference type="InterPro" id="IPR036890">
    <property type="entry name" value="HATPase_C_sf"/>
</dbReference>
<dbReference type="PROSITE" id="PS50109">
    <property type="entry name" value="HIS_KIN"/>
    <property type="match status" value="1"/>
</dbReference>
<dbReference type="InterPro" id="IPR000014">
    <property type="entry name" value="PAS"/>
</dbReference>
<evidence type="ECO:0000259" key="6">
    <source>
        <dbReference type="PROSITE" id="PS50109"/>
    </source>
</evidence>
<dbReference type="SUPFAM" id="SSF47384">
    <property type="entry name" value="Homodimeric domain of signal transducing histidine kinase"/>
    <property type="match status" value="1"/>
</dbReference>
<organism evidence="7 8">
    <name type="scientific">Fibrella rubiginis</name>
    <dbReference type="NCBI Taxonomy" id="2817060"/>
    <lineage>
        <taxon>Bacteria</taxon>
        <taxon>Pseudomonadati</taxon>
        <taxon>Bacteroidota</taxon>
        <taxon>Cytophagia</taxon>
        <taxon>Cytophagales</taxon>
        <taxon>Spirosomataceae</taxon>
        <taxon>Fibrella</taxon>
    </lineage>
</organism>
<dbReference type="InterPro" id="IPR003661">
    <property type="entry name" value="HisK_dim/P_dom"/>
</dbReference>
<dbReference type="PANTHER" id="PTHR43304:SF1">
    <property type="entry name" value="PAC DOMAIN-CONTAINING PROTEIN"/>
    <property type="match status" value="1"/>
</dbReference>
<dbReference type="Pfam" id="PF08448">
    <property type="entry name" value="PAS_4"/>
    <property type="match status" value="2"/>
</dbReference>
<dbReference type="EMBL" id="JAFMYV010000001">
    <property type="protein sequence ID" value="MBO0934982.1"/>
    <property type="molecule type" value="Genomic_DNA"/>
</dbReference>
<dbReference type="PRINTS" id="PR00344">
    <property type="entry name" value="BCTRLSENSOR"/>
</dbReference>
<dbReference type="Pfam" id="PF00512">
    <property type="entry name" value="HisKA"/>
    <property type="match status" value="1"/>
</dbReference>
<evidence type="ECO:0000313" key="8">
    <source>
        <dbReference type="Proteomes" id="UP000664034"/>
    </source>
</evidence>
<dbReference type="RefSeq" id="WP_207362556.1">
    <property type="nucleotide sequence ID" value="NZ_JAFMYV010000001.1"/>
</dbReference>
<dbReference type="GO" id="GO:0000155">
    <property type="term" value="F:phosphorelay sensor kinase activity"/>
    <property type="evidence" value="ECO:0007669"/>
    <property type="project" value="InterPro"/>
</dbReference>
<evidence type="ECO:0000256" key="1">
    <source>
        <dbReference type="ARBA" id="ARBA00000085"/>
    </source>
</evidence>
<dbReference type="InterPro" id="IPR052162">
    <property type="entry name" value="Sensor_kinase/Photoreceptor"/>
</dbReference>
<evidence type="ECO:0000256" key="2">
    <source>
        <dbReference type="ARBA" id="ARBA00012438"/>
    </source>
</evidence>
<dbReference type="CDD" id="cd00130">
    <property type="entry name" value="PAS"/>
    <property type="match status" value="2"/>
</dbReference>
<dbReference type="Gene3D" id="3.30.450.20">
    <property type="entry name" value="PAS domain"/>
    <property type="match status" value="3"/>
</dbReference>
<dbReference type="InterPro" id="IPR003594">
    <property type="entry name" value="HATPase_dom"/>
</dbReference>
<dbReference type="Gene3D" id="3.30.565.10">
    <property type="entry name" value="Histidine kinase-like ATPase, C-terminal domain"/>
    <property type="match status" value="1"/>
</dbReference>
<proteinExistence type="predicted"/>
<evidence type="ECO:0000256" key="4">
    <source>
        <dbReference type="ARBA" id="ARBA00022679"/>
    </source>
</evidence>
<comment type="caution">
    <text evidence="7">The sequence shown here is derived from an EMBL/GenBank/DDBJ whole genome shotgun (WGS) entry which is preliminary data.</text>
</comment>
<evidence type="ECO:0000313" key="7">
    <source>
        <dbReference type="EMBL" id="MBO0934982.1"/>
    </source>
</evidence>
<comment type="catalytic activity">
    <reaction evidence="1">
        <text>ATP + protein L-histidine = ADP + protein N-phospho-L-histidine.</text>
        <dbReference type="EC" id="2.7.13.3"/>
    </reaction>
</comment>
<dbReference type="NCBIfam" id="TIGR00229">
    <property type="entry name" value="sensory_box"/>
    <property type="match status" value="1"/>
</dbReference>
<reference evidence="7" key="1">
    <citation type="submission" date="2021-03" db="EMBL/GenBank/DDBJ databases">
        <title>Fibrella sp. HMF5335 genome sequencing and assembly.</title>
        <authorList>
            <person name="Kang H."/>
            <person name="Kim H."/>
            <person name="Bae S."/>
            <person name="Joh K."/>
        </authorList>
    </citation>
    <scope>NUCLEOTIDE SEQUENCE</scope>
    <source>
        <strain evidence="7">HMF5335</strain>
    </source>
</reference>
<dbReference type="SUPFAM" id="SSF55785">
    <property type="entry name" value="PYP-like sensor domain (PAS domain)"/>
    <property type="match status" value="3"/>
</dbReference>
<feature type="domain" description="Histidine kinase" evidence="6">
    <location>
        <begin position="404"/>
        <end position="623"/>
    </location>
</feature>
<protein>
    <recommendedName>
        <fullName evidence="2">histidine kinase</fullName>
        <ecNumber evidence="2">2.7.13.3</ecNumber>
    </recommendedName>
</protein>
<dbReference type="Gene3D" id="1.10.287.130">
    <property type="match status" value="1"/>
</dbReference>
<keyword evidence="3" id="KW-0597">Phosphoprotein</keyword>
<dbReference type="SMART" id="SM00387">
    <property type="entry name" value="HATPase_c"/>
    <property type="match status" value="1"/>
</dbReference>
<evidence type="ECO:0000256" key="5">
    <source>
        <dbReference type="ARBA" id="ARBA00022777"/>
    </source>
</evidence>
<dbReference type="SMART" id="SM00388">
    <property type="entry name" value="HisKA"/>
    <property type="match status" value="1"/>
</dbReference>
<dbReference type="InterPro" id="IPR035965">
    <property type="entry name" value="PAS-like_dom_sf"/>
</dbReference>
<dbReference type="InterPro" id="IPR005467">
    <property type="entry name" value="His_kinase_dom"/>
</dbReference>
<dbReference type="InterPro" id="IPR004358">
    <property type="entry name" value="Sig_transdc_His_kin-like_C"/>
</dbReference>
<sequence length="623" mass="69695">MNSMVESVPTTWLQRILDAAIHGMIVYEAVRTGGAKSAITDLRIVLANQKAEADLNLLAGDWQGQTLRDIYPSLVQTPFFNQLIAVLDTGTSCQFTFATEDKLSPRWFEVSASNLDHQAILSYHDITEKHQLEQQVDEYKHLIDNALAGVSHFTSVRDSTGKIIDFTYKSYNKAAGMVTGLTADDVVGKSMLELFPEHNSSGFFSKWVELVEKGESVRFQDRYQGDGYDFWFDAQAVAWKDGFIRSYIDITPIKTAELAQQRQAELLDSLLMAAPMAVALYEAVRNAAGEIEDFVCVHVNQAAADALQSSIKELTGKRMTAINPNVKASYAYEHYRHVVTTGEPVQFERQLGNQWFQVSMVKFGDGFVSASLDVTESRLYRQQLEAANQELLHSNDNLQQFAYVASHDLQEPLRKIRAFGDLISERYGTELGDFGQDALQRMQVAAGRMSRLINDLLIYSRITTHRQPFTPVDLEGILNDVLADLDLRIAETGAVIQRDHLPVIAGDASQLRQLFQNLLTNALKFHPLDSPDHLVHIEIRCQRTETDGQGWYEISVIDNGIGFDDKYTDRIFQVFQRLHAQQVYPGTGVGLAICFRVVDSHGGTISATSQPGKGSTFLVRLPA</sequence>
<dbReference type="CDD" id="cd00082">
    <property type="entry name" value="HisKA"/>
    <property type="match status" value="1"/>
</dbReference>
<keyword evidence="5" id="KW-0418">Kinase</keyword>
<dbReference type="SUPFAM" id="SSF55874">
    <property type="entry name" value="ATPase domain of HSP90 chaperone/DNA topoisomerase II/histidine kinase"/>
    <property type="match status" value="1"/>
</dbReference>
<name>A0A939GEB2_9BACT</name>
<accession>A0A939GEB2</accession>
<dbReference type="PANTHER" id="PTHR43304">
    <property type="entry name" value="PHYTOCHROME-LIKE PROTEIN CPH1"/>
    <property type="match status" value="1"/>
</dbReference>
<evidence type="ECO:0000256" key="3">
    <source>
        <dbReference type="ARBA" id="ARBA00022553"/>
    </source>
</evidence>
<dbReference type="InterPro" id="IPR036097">
    <property type="entry name" value="HisK_dim/P_sf"/>
</dbReference>